<proteinExistence type="predicted"/>
<sequence>MAEFSGISKYTLDVILDTATNIGLSFTESQVKAIVFAINNGHSAKKLISVLTLGLSEETNNVATPFNENK</sequence>
<accession>A0A0K0DU46</accession>
<protein>
    <submittedName>
        <fullName evidence="1">Mitotic-spindle organizing protein associated with a ring of gamma-tubulin 1</fullName>
    </submittedName>
</protein>
<dbReference type="WBParaSite" id="SSTP_0000075900.1">
    <property type="protein sequence ID" value="SSTP_0000075900.1"/>
    <property type="gene ID" value="SSTP_0000075900"/>
</dbReference>
<dbReference type="AlphaFoldDB" id="A0A0K0DU46"/>
<evidence type="ECO:0000313" key="1">
    <source>
        <dbReference type="WBParaSite" id="SSTP_0000075900.1"/>
    </source>
</evidence>
<name>A0A0K0DU46_STRER</name>
<organism evidence="1">
    <name type="scientific">Strongyloides stercoralis</name>
    <name type="common">Threadworm</name>
    <dbReference type="NCBI Taxonomy" id="6248"/>
    <lineage>
        <taxon>Eukaryota</taxon>
        <taxon>Metazoa</taxon>
        <taxon>Ecdysozoa</taxon>
        <taxon>Nematoda</taxon>
        <taxon>Chromadorea</taxon>
        <taxon>Rhabditida</taxon>
        <taxon>Tylenchina</taxon>
        <taxon>Panagrolaimomorpha</taxon>
        <taxon>Strongyloidoidea</taxon>
        <taxon>Strongyloididae</taxon>
        <taxon>Strongyloides</taxon>
    </lineage>
</organism>
<reference evidence="1" key="1">
    <citation type="submission" date="2015-08" db="UniProtKB">
        <authorList>
            <consortium name="WormBaseParasite"/>
        </authorList>
    </citation>
    <scope>IDENTIFICATION</scope>
</reference>